<comment type="caution">
    <text evidence="2">The sequence shown here is derived from an EMBL/GenBank/DDBJ whole genome shotgun (WGS) entry which is preliminary data.</text>
</comment>
<dbReference type="Proteomes" id="UP000529637">
    <property type="component" value="Unassembled WGS sequence"/>
</dbReference>
<sequence>MKQPAVVFPAAPTSRAAPATGLAAASVLLVWMLSGCMSMSGLSGSSSYACKAPDGVTCDSVSGTYANAVQNNLPSQRRTAGASPGTPQAPRATEGITGAAAAGAAGAAASRIAVSPTAPPSPTAMPLRSSARILRLWFKPWEDADRDLHDQGYVYVRVDDGQWLVEHAQRQIRDAYAPLRPPPPTSGRPAGGATESRDPRTSNQSGRTDQPGGSLSLPGLTPPAGRPQMPVDPRGNEPND</sequence>
<evidence type="ECO:0000313" key="2">
    <source>
        <dbReference type="EMBL" id="NUZ06322.1"/>
    </source>
</evidence>
<protein>
    <submittedName>
        <fullName evidence="2">Type IV conjugative transfer system lipoprotein TraV</fullName>
    </submittedName>
</protein>
<evidence type="ECO:0000256" key="1">
    <source>
        <dbReference type="SAM" id="MobiDB-lite"/>
    </source>
</evidence>
<dbReference type="NCBIfam" id="TIGR02747">
    <property type="entry name" value="TraV"/>
    <property type="match status" value="1"/>
</dbReference>
<dbReference type="AlphaFoldDB" id="A0A7Y6NNH0"/>
<feature type="region of interest" description="Disordered" evidence="1">
    <location>
        <begin position="72"/>
        <end position="93"/>
    </location>
</feature>
<gene>
    <name evidence="2" type="primary">traV</name>
    <name evidence="2" type="ORF">HQN59_11180</name>
</gene>
<dbReference type="InterPro" id="IPR014118">
    <property type="entry name" value="T4SS_TraV"/>
</dbReference>
<accession>A0A7Y6NNH0</accession>
<organism evidence="2 3">
    <name type="scientific">Piscinibacter koreensis</name>
    <dbReference type="NCBI Taxonomy" id="2742824"/>
    <lineage>
        <taxon>Bacteria</taxon>
        <taxon>Pseudomonadati</taxon>
        <taxon>Pseudomonadota</taxon>
        <taxon>Betaproteobacteria</taxon>
        <taxon>Burkholderiales</taxon>
        <taxon>Sphaerotilaceae</taxon>
        <taxon>Piscinibacter</taxon>
    </lineage>
</organism>
<proteinExistence type="predicted"/>
<name>A0A7Y6NNH0_9BURK</name>
<keyword evidence="2" id="KW-0449">Lipoprotein</keyword>
<reference evidence="2 3" key="1">
    <citation type="submission" date="2020-06" db="EMBL/GenBank/DDBJ databases">
        <title>Schlegella sp. ID0723 isolated from air conditioner.</title>
        <authorList>
            <person name="Kim D.Y."/>
            <person name="Kim D.-U."/>
        </authorList>
    </citation>
    <scope>NUCLEOTIDE SEQUENCE [LARGE SCALE GENOMIC DNA]</scope>
    <source>
        <strain evidence="2 3">ID0723</strain>
    </source>
</reference>
<dbReference type="RefSeq" id="WP_176069135.1">
    <property type="nucleotide sequence ID" value="NZ_JABWMJ010000004.1"/>
</dbReference>
<feature type="region of interest" description="Disordered" evidence="1">
    <location>
        <begin position="174"/>
        <end position="240"/>
    </location>
</feature>
<feature type="compositionally biased region" description="Polar residues" evidence="1">
    <location>
        <begin position="201"/>
        <end position="213"/>
    </location>
</feature>
<dbReference type="Pfam" id="PF09676">
    <property type="entry name" value="TraV"/>
    <property type="match status" value="1"/>
</dbReference>
<dbReference type="EMBL" id="JABWMJ010000004">
    <property type="protein sequence ID" value="NUZ06322.1"/>
    <property type="molecule type" value="Genomic_DNA"/>
</dbReference>
<keyword evidence="3" id="KW-1185">Reference proteome</keyword>
<evidence type="ECO:0000313" key="3">
    <source>
        <dbReference type="Proteomes" id="UP000529637"/>
    </source>
</evidence>